<dbReference type="Proteomes" id="UP000185124">
    <property type="component" value="Unassembled WGS sequence"/>
</dbReference>
<dbReference type="GO" id="GO:0000271">
    <property type="term" value="P:polysaccharide biosynthetic process"/>
    <property type="evidence" value="ECO:0007669"/>
    <property type="project" value="TreeGrafter"/>
</dbReference>
<dbReference type="InterPro" id="IPR050879">
    <property type="entry name" value="Acyltransferase_3"/>
</dbReference>
<feature type="transmembrane region" description="Helical" evidence="2">
    <location>
        <begin position="42"/>
        <end position="63"/>
    </location>
</feature>
<feature type="transmembrane region" description="Helical" evidence="2">
    <location>
        <begin position="289"/>
        <end position="308"/>
    </location>
</feature>
<dbReference type="EMBL" id="FSQT01000002">
    <property type="protein sequence ID" value="SIN14927.1"/>
    <property type="molecule type" value="Genomic_DNA"/>
</dbReference>
<keyword evidence="2" id="KW-0812">Transmembrane</keyword>
<feature type="transmembrane region" description="Helical" evidence="2">
    <location>
        <begin position="141"/>
        <end position="160"/>
    </location>
</feature>
<evidence type="ECO:0000313" key="4">
    <source>
        <dbReference type="EMBL" id="SIN14927.1"/>
    </source>
</evidence>
<evidence type="ECO:0000256" key="1">
    <source>
        <dbReference type="SAM" id="MobiDB-lite"/>
    </source>
</evidence>
<dbReference type="STRING" id="709881.SAMN04489832_3465"/>
<dbReference type="PANTHER" id="PTHR23028">
    <property type="entry name" value="ACETYLTRANSFERASE"/>
    <property type="match status" value="1"/>
</dbReference>
<dbReference type="PANTHER" id="PTHR23028:SF53">
    <property type="entry name" value="ACYL_TRANSF_3 DOMAIN-CONTAINING PROTEIN"/>
    <property type="match status" value="1"/>
</dbReference>
<keyword evidence="4" id="KW-0012">Acyltransferase</keyword>
<evidence type="ECO:0000256" key="2">
    <source>
        <dbReference type="SAM" id="Phobius"/>
    </source>
</evidence>
<feature type="compositionally biased region" description="Low complexity" evidence="1">
    <location>
        <begin position="359"/>
        <end position="370"/>
    </location>
</feature>
<feature type="region of interest" description="Disordered" evidence="1">
    <location>
        <begin position="348"/>
        <end position="405"/>
    </location>
</feature>
<dbReference type="Pfam" id="PF01757">
    <property type="entry name" value="Acyl_transf_3"/>
    <property type="match status" value="1"/>
</dbReference>
<feature type="transmembrane region" description="Helical" evidence="2">
    <location>
        <begin position="167"/>
        <end position="186"/>
    </location>
</feature>
<organism evidence="4 5">
    <name type="scientific">Micromonospora cremea</name>
    <dbReference type="NCBI Taxonomy" id="709881"/>
    <lineage>
        <taxon>Bacteria</taxon>
        <taxon>Bacillati</taxon>
        <taxon>Actinomycetota</taxon>
        <taxon>Actinomycetes</taxon>
        <taxon>Micromonosporales</taxon>
        <taxon>Micromonosporaceae</taxon>
        <taxon>Micromonospora</taxon>
    </lineage>
</organism>
<dbReference type="AlphaFoldDB" id="A0A1N5Z0C9"/>
<proteinExistence type="predicted"/>
<evidence type="ECO:0000259" key="3">
    <source>
        <dbReference type="Pfam" id="PF01757"/>
    </source>
</evidence>
<sequence length="405" mass="44100">MTAISYAEYRAMRRFPALDGLRAIAAVIVVAFHFGGPRWTWLSGWVGVQLFFVLSGFLITTLLLREEEGRGRVSLRSFYIRRFFRILPVYFVVLAATYALAHLNGGGAKVRESMPHYLLMVNEFAPNSAVFLHSWTIAIEWKFYLVWPLLAFVFVTAAVVRRIAVTLLAIAGLVAMIPFATAWPYWPIHYVSILVGCLLAVVMHHPRGYALIRPLTRPVVSFAVVVGFVAVHLSLPYWPPAADGHSEMMIGVYAVAVAILLPAMLAPGLPTKLLSWRPLVFVGERSYSLYLVQYIAMAMVVGLVPSYGVHGTRLFVATTVVGLLAADLLFRWVEQPMIAVGRRLSGRGRGVPPTPAGAPAPRSAASSEPADSAERTVPGVPVPAHGASAVPEPTPVPVIDGAARV</sequence>
<dbReference type="OrthoDB" id="3404679at2"/>
<name>A0A1N5Z0C9_9ACTN</name>
<feature type="transmembrane region" description="Helical" evidence="2">
    <location>
        <begin position="314"/>
        <end position="333"/>
    </location>
</feature>
<gene>
    <name evidence="4" type="ORF">SAMN04489832_3465</name>
</gene>
<dbReference type="GO" id="GO:0016020">
    <property type="term" value="C:membrane"/>
    <property type="evidence" value="ECO:0007669"/>
    <property type="project" value="TreeGrafter"/>
</dbReference>
<keyword evidence="5" id="KW-1185">Reference proteome</keyword>
<keyword evidence="2" id="KW-0472">Membrane</keyword>
<feature type="transmembrane region" description="Helical" evidence="2">
    <location>
        <begin position="20"/>
        <end position="36"/>
    </location>
</feature>
<dbReference type="GO" id="GO:0016747">
    <property type="term" value="F:acyltransferase activity, transferring groups other than amino-acyl groups"/>
    <property type="evidence" value="ECO:0007669"/>
    <property type="project" value="InterPro"/>
</dbReference>
<feature type="transmembrane region" description="Helical" evidence="2">
    <location>
        <begin position="192"/>
        <end position="212"/>
    </location>
</feature>
<protein>
    <submittedName>
        <fullName evidence="4">Peptidoglycan/LPS O-acetylase OafA/YrhL, contains acyltransferase and SGNH-hydrolase domains</fullName>
    </submittedName>
</protein>
<dbReference type="InterPro" id="IPR002656">
    <property type="entry name" value="Acyl_transf_3_dom"/>
</dbReference>
<feature type="transmembrane region" description="Helical" evidence="2">
    <location>
        <begin position="219"/>
        <end position="238"/>
    </location>
</feature>
<dbReference type="GO" id="GO:0016787">
    <property type="term" value="F:hydrolase activity"/>
    <property type="evidence" value="ECO:0007669"/>
    <property type="project" value="UniProtKB-KW"/>
</dbReference>
<feature type="domain" description="Acyltransferase 3" evidence="3">
    <location>
        <begin position="16"/>
        <end position="330"/>
    </location>
</feature>
<dbReference type="RefSeq" id="WP_074313767.1">
    <property type="nucleotide sequence ID" value="NZ_FSQT01000002.1"/>
</dbReference>
<feature type="transmembrane region" description="Helical" evidence="2">
    <location>
        <begin position="83"/>
        <end position="101"/>
    </location>
</feature>
<keyword evidence="4" id="KW-0378">Hydrolase</keyword>
<keyword evidence="4" id="KW-0808">Transferase</keyword>
<keyword evidence="2" id="KW-1133">Transmembrane helix</keyword>
<reference evidence="5" key="1">
    <citation type="submission" date="2016-12" db="EMBL/GenBank/DDBJ databases">
        <authorList>
            <person name="Varghese N."/>
            <person name="Submissions S."/>
        </authorList>
    </citation>
    <scope>NUCLEOTIDE SEQUENCE [LARGE SCALE GENOMIC DNA]</scope>
    <source>
        <strain evidence="5">DSM 45599</strain>
    </source>
</reference>
<accession>A0A1N5Z0C9</accession>
<evidence type="ECO:0000313" key="5">
    <source>
        <dbReference type="Proteomes" id="UP000185124"/>
    </source>
</evidence>
<feature type="transmembrane region" description="Helical" evidence="2">
    <location>
        <begin position="250"/>
        <end position="269"/>
    </location>
</feature>